<dbReference type="GO" id="GO:0005576">
    <property type="term" value="C:extracellular region"/>
    <property type="evidence" value="ECO:0007669"/>
    <property type="project" value="TreeGrafter"/>
</dbReference>
<dbReference type="STRING" id="1244531.CIG2463D_1298"/>
<dbReference type="PANTHER" id="PTHR30085">
    <property type="entry name" value="AMINO ACID ABC TRANSPORTER PERMEASE"/>
    <property type="match status" value="1"/>
</dbReference>
<dbReference type="InterPro" id="IPR051455">
    <property type="entry name" value="Bact_solute-bind_prot3"/>
</dbReference>
<evidence type="ECO:0000256" key="4">
    <source>
        <dbReference type="SAM" id="SignalP"/>
    </source>
</evidence>
<dbReference type="eggNOG" id="COG0834">
    <property type="taxonomic scope" value="Bacteria"/>
</dbReference>
<dbReference type="OrthoDB" id="9777941at2"/>
<feature type="domain" description="Solute-binding protein family 3/N-terminal" evidence="5">
    <location>
        <begin position="40"/>
        <end position="261"/>
    </location>
</feature>
<evidence type="ECO:0000256" key="1">
    <source>
        <dbReference type="ARBA" id="ARBA00010333"/>
    </source>
</evidence>
<accession>A0A076FAP9</accession>
<dbReference type="PROSITE" id="PS51257">
    <property type="entry name" value="PROKAR_LIPOPROTEIN"/>
    <property type="match status" value="1"/>
</dbReference>
<feature type="signal peptide" evidence="4">
    <location>
        <begin position="1"/>
        <end position="18"/>
    </location>
</feature>
<dbReference type="Gene3D" id="3.40.190.10">
    <property type="entry name" value="Periplasmic binding protein-like II"/>
    <property type="match status" value="2"/>
</dbReference>
<keyword evidence="7" id="KW-1185">Reference proteome</keyword>
<gene>
    <name evidence="6" type="ORF">CIG1485E_1207</name>
</gene>
<evidence type="ECO:0000313" key="7">
    <source>
        <dbReference type="Proteomes" id="UP000028486"/>
    </source>
</evidence>
<keyword evidence="3 4" id="KW-0732">Signal</keyword>
<dbReference type="SMART" id="SM00062">
    <property type="entry name" value="PBPb"/>
    <property type="match status" value="1"/>
</dbReference>
<proteinExistence type="inferred from homology"/>
<dbReference type="Proteomes" id="UP000028486">
    <property type="component" value="Chromosome"/>
</dbReference>
<dbReference type="GO" id="GO:0030288">
    <property type="term" value="C:outer membrane-bounded periplasmic space"/>
    <property type="evidence" value="ECO:0007669"/>
    <property type="project" value="TreeGrafter"/>
</dbReference>
<evidence type="ECO:0000256" key="2">
    <source>
        <dbReference type="ARBA" id="ARBA00022448"/>
    </source>
</evidence>
<dbReference type="GO" id="GO:0006865">
    <property type="term" value="P:amino acid transport"/>
    <property type="evidence" value="ECO:0007669"/>
    <property type="project" value="TreeGrafter"/>
</dbReference>
<dbReference type="PANTHER" id="PTHR30085:SF6">
    <property type="entry name" value="ABC TRANSPORTER GLUTAMINE-BINDING PROTEIN GLNH"/>
    <property type="match status" value="1"/>
</dbReference>
<organism evidence="6 7">
    <name type="scientific">Campylobacter iguaniorum</name>
    <dbReference type="NCBI Taxonomy" id="1244531"/>
    <lineage>
        <taxon>Bacteria</taxon>
        <taxon>Pseudomonadati</taxon>
        <taxon>Campylobacterota</taxon>
        <taxon>Epsilonproteobacteria</taxon>
        <taxon>Campylobacterales</taxon>
        <taxon>Campylobacteraceae</taxon>
        <taxon>Campylobacter</taxon>
    </lineage>
</organism>
<dbReference type="RefSeq" id="WP_038454629.1">
    <property type="nucleotide sequence ID" value="NZ_CP009043.1"/>
</dbReference>
<keyword evidence="2" id="KW-0813">Transport</keyword>
<feature type="chain" id="PRO_5009743395" evidence="4">
    <location>
        <begin position="19"/>
        <end position="261"/>
    </location>
</feature>
<dbReference type="InterPro" id="IPR001638">
    <property type="entry name" value="Solute-binding_3/MltF_N"/>
</dbReference>
<protein>
    <submittedName>
        <fullName evidence="6">Amino acid ABC transporter, periplasmic aspartate/glutamate-binding protein</fullName>
    </submittedName>
</protein>
<evidence type="ECO:0000256" key="3">
    <source>
        <dbReference type="ARBA" id="ARBA00022729"/>
    </source>
</evidence>
<evidence type="ECO:0000259" key="5">
    <source>
        <dbReference type="SMART" id="SM00062"/>
    </source>
</evidence>
<name>A0A076FAP9_9BACT</name>
<dbReference type="KEGG" id="caj:CIG1485E_1207"/>
<dbReference type="SUPFAM" id="SSF53850">
    <property type="entry name" value="Periplasmic binding protein-like II"/>
    <property type="match status" value="1"/>
</dbReference>
<dbReference type="PATRIC" id="fig|1244531.5.peg.1309"/>
<dbReference type="EMBL" id="CP009043">
    <property type="protein sequence ID" value="AII15041.1"/>
    <property type="molecule type" value="Genomic_DNA"/>
</dbReference>
<comment type="similarity">
    <text evidence="1">Belongs to the bacterial solute-binding protein 3 family.</text>
</comment>
<reference evidence="7" key="1">
    <citation type="journal article" date="2014" name="Genome Announc.">
        <title>Complete Genome Sequence of Campylobacter iguaniorum Strain 1485ET, Isolated from a Bearded Dragon (Pogona vitticeps).</title>
        <authorList>
            <person name="Gilbert M.J."/>
            <person name="Miller W.G."/>
            <person name="Yee E."/>
            <person name="Kik M."/>
            <person name="Wagenaar J.A."/>
            <person name="Duim B."/>
        </authorList>
    </citation>
    <scope>NUCLEOTIDE SEQUENCE [LARGE SCALE GENOMIC DNA]</scope>
    <source>
        <strain evidence="7">1485E</strain>
    </source>
</reference>
<dbReference type="HOGENOM" id="CLU_019602_18_4_7"/>
<sequence>MKIVLRSLFVLFIGLAFVACDSAKDSNQLSTIESIKIKDRLVIGVKDNVPSFGYLNKETGKIDGFEIDIAKLLTKAILGDETKLVTIPVSDRTRGRMLDTKRVDAIIATFSATKLREYIYTFSSPYYQNQIGCLVKKDPSITSIEDLNNKIIGVSGGSTSKKAIDDLSLDLNMTFDIKTYQDYGWIKAELISGNIDAFCIDRAVLLGYVDEHTHILDYGFSLENYGIATRKDDPEFAEFIDEFVKTHKSDIQNLINKWNIK</sequence>
<dbReference type="Pfam" id="PF00497">
    <property type="entry name" value="SBP_bac_3"/>
    <property type="match status" value="1"/>
</dbReference>
<dbReference type="AlphaFoldDB" id="A0A076FAP9"/>
<evidence type="ECO:0000313" key="6">
    <source>
        <dbReference type="EMBL" id="AII15041.1"/>
    </source>
</evidence>